<feature type="transmembrane region" description="Helical" evidence="1">
    <location>
        <begin position="107"/>
        <end position="129"/>
    </location>
</feature>
<gene>
    <name evidence="2" type="ORF">A2261_00440</name>
</gene>
<protein>
    <submittedName>
        <fullName evidence="2">Uncharacterized protein</fullName>
    </submittedName>
</protein>
<comment type="caution">
    <text evidence="2">The sequence shown here is derived from an EMBL/GenBank/DDBJ whole genome shotgun (WGS) entry which is preliminary data.</text>
</comment>
<keyword evidence="1" id="KW-1133">Transmembrane helix</keyword>
<accession>A0A1F6NM13</accession>
<dbReference type="EMBL" id="MFQR01000007">
    <property type="protein sequence ID" value="OGH84674.1"/>
    <property type="molecule type" value="Genomic_DNA"/>
</dbReference>
<proteinExistence type="predicted"/>
<name>A0A1F6NM13_9BACT</name>
<organism evidence="2 3">
    <name type="scientific">Candidatus Magasanikbacteria bacterium RIFOXYA2_FULL_44_8</name>
    <dbReference type="NCBI Taxonomy" id="1798696"/>
    <lineage>
        <taxon>Bacteria</taxon>
        <taxon>Candidatus Magasanikiibacteriota</taxon>
    </lineage>
</organism>
<dbReference type="InterPro" id="IPR043993">
    <property type="entry name" value="T4SS_pilin"/>
</dbReference>
<reference evidence="2 3" key="1">
    <citation type="journal article" date="2016" name="Nat. Commun.">
        <title>Thousands of microbial genomes shed light on interconnected biogeochemical processes in an aquifer system.</title>
        <authorList>
            <person name="Anantharaman K."/>
            <person name="Brown C.T."/>
            <person name="Hug L.A."/>
            <person name="Sharon I."/>
            <person name="Castelle C.J."/>
            <person name="Probst A.J."/>
            <person name="Thomas B.C."/>
            <person name="Singh A."/>
            <person name="Wilkins M.J."/>
            <person name="Karaoz U."/>
            <person name="Brodie E.L."/>
            <person name="Williams K.H."/>
            <person name="Hubbard S.S."/>
            <person name="Banfield J.F."/>
        </authorList>
    </citation>
    <scope>NUCLEOTIDE SEQUENCE [LARGE SCALE GENOMIC DNA]</scope>
</reference>
<keyword evidence="1" id="KW-0472">Membrane</keyword>
<feature type="transmembrane region" description="Helical" evidence="1">
    <location>
        <begin position="66"/>
        <end position="87"/>
    </location>
</feature>
<sequence>MKYFRNLSLVLLVSIFLGIGGLLCSTVPVKAMDTALDANNAPGPYIGLEVGAYTGLGTRDLRFSTILFLRVAMGFLGIAATIIVLIAGYTWMTAGGNDEKIGQAKKWLTAGVIGMAIIFSAYSISSFVVGQMVKQTINTNFVEDSVK</sequence>
<dbReference type="AlphaFoldDB" id="A0A1F6NM13"/>
<evidence type="ECO:0000313" key="2">
    <source>
        <dbReference type="EMBL" id="OGH84674.1"/>
    </source>
</evidence>
<evidence type="ECO:0000256" key="1">
    <source>
        <dbReference type="SAM" id="Phobius"/>
    </source>
</evidence>
<evidence type="ECO:0000313" key="3">
    <source>
        <dbReference type="Proteomes" id="UP000177803"/>
    </source>
</evidence>
<keyword evidence="1" id="KW-0812">Transmembrane</keyword>
<dbReference type="Proteomes" id="UP000177803">
    <property type="component" value="Unassembled WGS sequence"/>
</dbReference>
<dbReference type="Pfam" id="PF18895">
    <property type="entry name" value="T4SS_pilin"/>
    <property type="match status" value="1"/>
</dbReference>